<evidence type="ECO:0000256" key="6">
    <source>
        <dbReference type="ARBA" id="ARBA00023315"/>
    </source>
</evidence>
<evidence type="ECO:0000256" key="2">
    <source>
        <dbReference type="ARBA" id="ARBA00022679"/>
    </source>
</evidence>
<accession>A0A183C380</accession>
<dbReference type="GO" id="GO:0005783">
    <property type="term" value="C:endoplasmic reticulum"/>
    <property type="evidence" value="ECO:0007669"/>
    <property type="project" value="TreeGrafter"/>
</dbReference>
<feature type="transmembrane region" description="Helical" evidence="7">
    <location>
        <begin position="9"/>
        <end position="33"/>
    </location>
</feature>
<dbReference type="PANTHER" id="PTHR22883:SF386">
    <property type="entry name" value="PALMITOYLTRANSFERASE"/>
    <property type="match status" value="1"/>
</dbReference>
<dbReference type="EC" id="2.3.1.225" evidence="7"/>
<dbReference type="InterPro" id="IPR039859">
    <property type="entry name" value="PFA4/ZDH16/20/ERF2-like"/>
</dbReference>
<keyword evidence="4 7" id="KW-1133">Transmembrane helix</keyword>
<organism evidence="9 10">
    <name type="scientific">Globodera pallida</name>
    <name type="common">Potato cyst nematode worm</name>
    <name type="synonym">Heterodera pallida</name>
    <dbReference type="NCBI Taxonomy" id="36090"/>
    <lineage>
        <taxon>Eukaryota</taxon>
        <taxon>Metazoa</taxon>
        <taxon>Ecdysozoa</taxon>
        <taxon>Nematoda</taxon>
        <taxon>Chromadorea</taxon>
        <taxon>Rhabditida</taxon>
        <taxon>Tylenchina</taxon>
        <taxon>Tylenchomorpha</taxon>
        <taxon>Tylenchoidea</taxon>
        <taxon>Heteroderidae</taxon>
        <taxon>Heteroderinae</taxon>
        <taxon>Globodera</taxon>
    </lineage>
</organism>
<dbReference type="WBParaSite" id="GPLIN_000732400">
    <property type="protein sequence ID" value="GPLIN_000732400"/>
    <property type="gene ID" value="GPLIN_000732400"/>
</dbReference>
<feature type="transmembrane region" description="Helical" evidence="7">
    <location>
        <begin position="161"/>
        <end position="180"/>
    </location>
</feature>
<dbReference type="PROSITE" id="PS50216">
    <property type="entry name" value="DHHC"/>
    <property type="match status" value="1"/>
</dbReference>
<evidence type="ECO:0000313" key="9">
    <source>
        <dbReference type="Proteomes" id="UP000050741"/>
    </source>
</evidence>
<reference evidence="10" key="3">
    <citation type="submission" date="2016-06" db="UniProtKB">
        <authorList>
            <consortium name="WormBaseParasite"/>
        </authorList>
    </citation>
    <scope>IDENTIFICATION</scope>
</reference>
<feature type="transmembrane region" description="Helical" evidence="7">
    <location>
        <begin position="186"/>
        <end position="210"/>
    </location>
</feature>
<dbReference type="GO" id="GO:0005794">
    <property type="term" value="C:Golgi apparatus"/>
    <property type="evidence" value="ECO:0007669"/>
    <property type="project" value="TreeGrafter"/>
</dbReference>
<dbReference type="Pfam" id="PF01529">
    <property type="entry name" value="DHHC"/>
    <property type="match status" value="1"/>
</dbReference>
<dbReference type="GO" id="GO:0019706">
    <property type="term" value="F:protein-cysteine S-palmitoyltransferase activity"/>
    <property type="evidence" value="ECO:0007669"/>
    <property type="project" value="UniProtKB-EC"/>
</dbReference>
<dbReference type="AlphaFoldDB" id="A0A183C380"/>
<comment type="similarity">
    <text evidence="7">Belongs to the DHHC palmitoyltransferase family.</text>
</comment>
<dbReference type="GO" id="GO:0006612">
    <property type="term" value="P:protein targeting to membrane"/>
    <property type="evidence" value="ECO:0007669"/>
    <property type="project" value="TreeGrafter"/>
</dbReference>
<dbReference type="GO" id="GO:0016020">
    <property type="term" value="C:membrane"/>
    <property type="evidence" value="ECO:0007669"/>
    <property type="project" value="UniProtKB-SubCell"/>
</dbReference>
<feature type="domain" description="Palmitoyltransferase DHHC" evidence="8">
    <location>
        <begin position="101"/>
        <end position="226"/>
    </location>
</feature>
<comment type="subcellular location">
    <subcellularLocation>
        <location evidence="1">Membrane</location>
        <topology evidence="1">Multi-pass membrane protein</topology>
    </subcellularLocation>
</comment>
<evidence type="ECO:0000256" key="3">
    <source>
        <dbReference type="ARBA" id="ARBA00022692"/>
    </source>
</evidence>
<protein>
    <recommendedName>
        <fullName evidence="7">Palmitoyltransferase</fullName>
        <ecNumber evidence="7">2.3.1.225</ecNumber>
    </recommendedName>
</protein>
<reference evidence="9" key="1">
    <citation type="submission" date="2013-12" db="EMBL/GenBank/DDBJ databases">
        <authorList>
            <person name="Aslett M."/>
        </authorList>
    </citation>
    <scope>NUCLEOTIDE SEQUENCE [LARGE SCALE GENOMIC DNA]</scope>
    <source>
        <strain evidence="9">Lindley</strain>
    </source>
</reference>
<keyword evidence="3 7" id="KW-0812">Transmembrane</keyword>
<reference evidence="9" key="2">
    <citation type="submission" date="2014-05" db="EMBL/GenBank/DDBJ databases">
        <title>The genome and life-stage specific transcriptomes of Globodera pallida elucidate key aspects of plant parasitism by a cyst nematode.</title>
        <authorList>
            <person name="Cotton J.A."/>
            <person name="Lilley C.J."/>
            <person name="Jones L.M."/>
            <person name="Kikuchi T."/>
            <person name="Reid A.J."/>
            <person name="Thorpe P."/>
            <person name="Tsai I.J."/>
            <person name="Beasley H."/>
            <person name="Blok V."/>
            <person name="Cock P.J.A."/>
            <person name="Van den Akker S.E."/>
            <person name="Holroyd N."/>
            <person name="Hunt M."/>
            <person name="Mantelin S."/>
            <person name="Naghra H."/>
            <person name="Pain A."/>
            <person name="Palomares-Rius J.E."/>
            <person name="Zarowiecki M."/>
            <person name="Berriman M."/>
            <person name="Jones J.T."/>
            <person name="Urwin P.E."/>
        </authorList>
    </citation>
    <scope>NUCLEOTIDE SEQUENCE [LARGE SCALE GENOMIC DNA]</scope>
    <source>
        <strain evidence="9">Lindley</strain>
    </source>
</reference>
<evidence type="ECO:0000313" key="10">
    <source>
        <dbReference type="WBParaSite" id="GPLIN_000732400"/>
    </source>
</evidence>
<evidence type="ECO:0000256" key="7">
    <source>
        <dbReference type="RuleBase" id="RU079119"/>
    </source>
</evidence>
<proteinExistence type="inferred from homology"/>
<sequence>MKLSRIQTILLNISGALYTILTISGIAILNLYFTCPDLCDDCYWPAITRTDQKRTKQPSNHPTHSIGNFADYSICEDGTYVDLRSELHATWAADNDVVDGAHCPLCNICVLRKDHHCFLLGGCAGLANQRYFIVFLFWAFVGAIYGTTFNFAYLDKHVSPWFPFGWFFYLGPIAMVRWLIGYDSLFNAFLAVMFSMSVASAFATIGLFIFQMIYTLSGYTMYDFHRSGVRRIESDGDNYRERLALVFGRRWWLNFLFPQFWLPNQMNEKVARNIFLSTSKDL</sequence>
<evidence type="ECO:0000256" key="1">
    <source>
        <dbReference type="ARBA" id="ARBA00004141"/>
    </source>
</evidence>
<feature type="transmembrane region" description="Helical" evidence="7">
    <location>
        <begin position="131"/>
        <end position="154"/>
    </location>
</feature>
<dbReference type="PANTHER" id="PTHR22883">
    <property type="entry name" value="ZINC FINGER DHHC DOMAIN CONTAINING PROTEIN"/>
    <property type="match status" value="1"/>
</dbReference>
<comment type="domain">
    <text evidence="7">The DHHC domain is required for palmitoyltransferase activity.</text>
</comment>
<keyword evidence="2 7" id="KW-0808">Transferase</keyword>
<dbReference type="Proteomes" id="UP000050741">
    <property type="component" value="Unassembled WGS sequence"/>
</dbReference>
<keyword evidence="9" id="KW-1185">Reference proteome</keyword>
<dbReference type="InterPro" id="IPR001594">
    <property type="entry name" value="Palmitoyltrfase_DHHC"/>
</dbReference>
<keyword evidence="5 7" id="KW-0472">Membrane</keyword>
<evidence type="ECO:0000256" key="5">
    <source>
        <dbReference type="ARBA" id="ARBA00023136"/>
    </source>
</evidence>
<keyword evidence="6 7" id="KW-0012">Acyltransferase</keyword>
<evidence type="ECO:0000256" key="4">
    <source>
        <dbReference type="ARBA" id="ARBA00022989"/>
    </source>
</evidence>
<evidence type="ECO:0000259" key="8">
    <source>
        <dbReference type="Pfam" id="PF01529"/>
    </source>
</evidence>
<name>A0A183C380_GLOPA</name>
<comment type="catalytic activity">
    <reaction evidence="7">
        <text>L-cysteinyl-[protein] + hexadecanoyl-CoA = S-hexadecanoyl-L-cysteinyl-[protein] + CoA</text>
        <dbReference type="Rhea" id="RHEA:36683"/>
        <dbReference type="Rhea" id="RHEA-COMP:10131"/>
        <dbReference type="Rhea" id="RHEA-COMP:11032"/>
        <dbReference type="ChEBI" id="CHEBI:29950"/>
        <dbReference type="ChEBI" id="CHEBI:57287"/>
        <dbReference type="ChEBI" id="CHEBI:57379"/>
        <dbReference type="ChEBI" id="CHEBI:74151"/>
        <dbReference type="EC" id="2.3.1.225"/>
    </reaction>
</comment>